<dbReference type="OrthoDB" id="583606at2"/>
<dbReference type="Proteomes" id="UP000008204">
    <property type="component" value="Chromosome"/>
</dbReference>
<keyword evidence="2" id="KW-1185">Reference proteome</keyword>
<accession>B7K3E7</accession>
<evidence type="ECO:0008006" key="3">
    <source>
        <dbReference type="Google" id="ProtNLM"/>
    </source>
</evidence>
<organism evidence="1 2">
    <name type="scientific">Rippkaea orientalis (strain PCC 8801 / RF-1)</name>
    <name type="common">Cyanothece sp. (strain PCC 8801)</name>
    <dbReference type="NCBI Taxonomy" id="41431"/>
    <lineage>
        <taxon>Bacteria</taxon>
        <taxon>Bacillati</taxon>
        <taxon>Cyanobacteriota</taxon>
        <taxon>Cyanophyceae</taxon>
        <taxon>Oscillatoriophycideae</taxon>
        <taxon>Chroococcales</taxon>
        <taxon>Aphanothecaceae</taxon>
        <taxon>Rippkaea</taxon>
        <taxon>Rippkaea orientalis</taxon>
    </lineage>
</organism>
<dbReference type="AlphaFoldDB" id="B7K3E7"/>
<dbReference type="HOGENOM" id="CLU_196744_0_0_3"/>
<proteinExistence type="predicted"/>
<dbReference type="KEGG" id="cyp:PCC8801_1223"/>
<evidence type="ECO:0000313" key="1">
    <source>
        <dbReference type="EMBL" id="ACK65289.1"/>
    </source>
</evidence>
<name>B7K3E7_RIPO1</name>
<reference evidence="2" key="1">
    <citation type="journal article" date="2011" name="MBio">
        <title>Novel metabolic attributes of the genus Cyanothece, comprising a group of unicellular nitrogen-fixing Cyanobacteria.</title>
        <authorList>
            <person name="Bandyopadhyay A."/>
            <person name="Elvitigala T."/>
            <person name="Welsh E."/>
            <person name="Stockel J."/>
            <person name="Liberton M."/>
            <person name="Min H."/>
            <person name="Sherman L.A."/>
            <person name="Pakrasi H.B."/>
        </authorList>
    </citation>
    <scope>NUCLEOTIDE SEQUENCE [LARGE SCALE GENOMIC DNA]</scope>
    <source>
        <strain evidence="2">PCC 8801</strain>
    </source>
</reference>
<protein>
    <recommendedName>
        <fullName evidence="3">Riboflavin synthase subunit alpha</fullName>
    </recommendedName>
</protein>
<gene>
    <name evidence="1" type="ordered locus">PCC8801_1223</name>
</gene>
<evidence type="ECO:0000313" key="2">
    <source>
        <dbReference type="Proteomes" id="UP000008204"/>
    </source>
</evidence>
<dbReference type="RefSeq" id="WP_012594563.1">
    <property type="nucleotide sequence ID" value="NC_011726.1"/>
</dbReference>
<sequence>MLILSLMTLAIASGSAFVSLNVKEEVIKAAMGCTAVLSFLLTLICAPWLLKLTIVAIPLVILDRLNNKTTEKLTH</sequence>
<dbReference type="EMBL" id="CP001287">
    <property type="protein sequence ID" value="ACK65289.1"/>
    <property type="molecule type" value="Genomic_DNA"/>
</dbReference>
<dbReference type="eggNOG" id="ENOG5030313">
    <property type="taxonomic scope" value="Bacteria"/>
</dbReference>